<evidence type="ECO:0000259" key="3">
    <source>
        <dbReference type="PROSITE" id="PS50887"/>
    </source>
</evidence>
<evidence type="ECO:0000313" key="5">
    <source>
        <dbReference type="Proteomes" id="UP000001936"/>
    </source>
</evidence>
<dbReference type="OrthoDB" id="9814202at2"/>
<dbReference type="InterPro" id="IPR001633">
    <property type="entry name" value="EAL_dom"/>
</dbReference>
<dbReference type="HOGENOM" id="CLU_000445_91_2_5"/>
<dbReference type="InterPro" id="IPR043128">
    <property type="entry name" value="Rev_trsase/Diguanyl_cyclase"/>
</dbReference>
<dbReference type="InterPro" id="IPR052155">
    <property type="entry name" value="Biofilm_reg_signaling"/>
</dbReference>
<dbReference type="SUPFAM" id="SSF55073">
    <property type="entry name" value="Nucleotide cyclase"/>
    <property type="match status" value="1"/>
</dbReference>
<dbReference type="InterPro" id="IPR035919">
    <property type="entry name" value="EAL_sf"/>
</dbReference>
<dbReference type="eggNOG" id="COG5001">
    <property type="taxonomic scope" value="Bacteria"/>
</dbReference>
<dbReference type="CDD" id="cd01949">
    <property type="entry name" value="GGDEF"/>
    <property type="match status" value="1"/>
</dbReference>
<organism evidence="4 5">
    <name type="scientific">Rhizobium etli (strain ATCC 51251 / DSM 11541 / JCM 21823 / NBRC 15573 / CFN 42)</name>
    <dbReference type="NCBI Taxonomy" id="347834"/>
    <lineage>
        <taxon>Bacteria</taxon>
        <taxon>Pseudomonadati</taxon>
        <taxon>Pseudomonadota</taxon>
        <taxon>Alphaproteobacteria</taxon>
        <taxon>Hyphomicrobiales</taxon>
        <taxon>Rhizobiaceae</taxon>
        <taxon>Rhizobium/Agrobacterium group</taxon>
        <taxon>Rhizobium</taxon>
    </lineage>
</organism>
<dbReference type="InterPro" id="IPR007892">
    <property type="entry name" value="CHASE4"/>
</dbReference>
<dbReference type="Proteomes" id="UP000001936">
    <property type="component" value="Chromosome"/>
</dbReference>
<feature type="transmembrane region" description="Helical" evidence="1">
    <location>
        <begin position="266"/>
        <end position="288"/>
    </location>
</feature>
<keyword evidence="1" id="KW-0472">Membrane</keyword>
<accession>Q2K442</accession>
<evidence type="ECO:0000256" key="1">
    <source>
        <dbReference type="SAM" id="Phobius"/>
    </source>
</evidence>
<dbReference type="SMART" id="SM00052">
    <property type="entry name" value="EAL"/>
    <property type="match status" value="1"/>
</dbReference>
<keyword evidence="1" id="KW-1133">Transmembrane helix</keyword>
<evidence type="ECO:0000259" key="2">
    <source>
        <dbReference type="PROSITE" id="PS50883"/>
    </source>
</evidence>
<proteinExistence type="predicted"/>
<keyword evidence="5" id="KW-1185">Reference proteome</keyword>
<reference evidence="4 5" key="1">
    <citation type="journal article" date="2006" name="Proc. Natl. Acad. Sci. U.S.A.">
        <title>The partitioned Rhizobium etli genome: genetic and metabolic redundancy in seven interacting replicons.</title>
        <authorList>
            <person name="Gonzalez V."/>
            <person name="Santamaria R.I."/>
            <person name="Bustos P."/>
            <person name="Hernandez-Gonzalez I."/>
            <person name="Medrano-Soto A."/>
            <person name="Moreno-Hagelsieb G."/>
            <person name="Janga S.C."/>
            <person name="Ramirez M.A."/>
            <person name="Jimenez-Jacinto V."/>
            <person name="Collado-Vides J."/>
            <person name="Davila G."/>
        </authorList>
    </citation>
    <scope>NUCLEOTIDE SEQUENCE [LARGE SCALE GENOMIC DNA]</scope>
    <source>
        <strain evidence="5">ATCC 51251 / DSM 11541 / JCM 21823 / NBRC 15573 / CFN 42</strain>
    </source>
</reference>
<dbReference type="Pfam" id="PF05228">
    <property type="entry name" value="CHASE4"/>
    <property type="match status" value="1"/>
</dbReference>
<dbReference type="PANTHER" id="PTHR44757">
    <property type="entry name" value="DIGUANYLATE CYCLASE DGCP"/>
    <property type="match status" value="1"/>
</dbReference>
<dbReference type="SUPFAM" id="SSF141868">
    <property type="entry name" value="EAL domain-like"/>
    <property type="match status" value="1"/>
</dbReference>
<name>Q2K442_RHIEC</name>
<dbReference type="Pfam" id="PF00990">
    <property type="entry name" value="GGDEF"/>
    <property type="match status" value="1"/>
</dbReference>
<feature type="transmembrane region" description="Helical" evidence="1">
    <location>
        <begin position="20"/>
        <end position="42"/>
    </location>
</feature>
<dbReference type="SMART" id="SM00267">
    <property type="entry name" value="GGDEF"/>
    <property type="match status" value="1"/>
</dbReference>
<feature type="domain" description="GGDEF" evidence="3">
    <location>
        <begin position="333"/>
        <end position="466"/>
    </location>
</feature>
<dbReference type="Gene3D" id="3.20.20.450">
    <property type="entry name" value="EAL domain"/>
    <property type="match status" value="1"/>
</dbReference>
<dbReference type="CDD" id="cd01948">
    <property type="entry name" value="EAL"/>
    <property type="match status" value="1"/>
</dbReference>
<feature type="domain" description="EAL" evidence="2">
    <location>
        <begin position="475"/>
        <end position="724"/>
    </location>
</feature>
<gene>
    <name evidence="4" type="ordered locus">RHE_CH03639</name>
</gene>
<dbReference type="AlphaFoldDB" id="Q2K442"/>
<protein>
    <submittedName>
        <fullName evidence="4">Sensory box/GGDEF family protein (Nitrogen fixation positive activator protein-like)</fullName>
    </submittedName>
</protein>
<dbReference type="InterPro" id="IPR029787">
    <property type="entry name" value="Nucleotide_cyclase"/>
</dbReference>
<dbReference type="Gene3D" id="3.30.70.270">
    <property type="match status" value="1"/>
</dbReference>
<dbReference type="EMBL" id="CP000133">
    <property type="protein sequence ID" value="ABC92394.1"/>
    <property type="molecule type" value="Genomic_DNA"/>
</dbReference>
<sequence length="737" mass="80349">MQILGKLQRKGSGIGRHITVTGVLFSFAVIVAVATIMVMTALERVAENANLLDDERSRETTIGALKTFEDQLGATLDDYAAWDDAAANVYTPEGMAWTVSNYGEMSVNSSLFDMAIVVDDAKNSIMAYRDGKPMEEPPADFFAPSLWKLLDTVKAAGPADRPQAVGFVGTKRGIAAAGVALVRQKSGALDVPVGQHRYLIFARHLDDDRVSALGQTYVIGGLRLAPATFKANYLVPIVDPMGATLGKLVWTSRSPGNMAYAQVRPMVFEALGLVGMFFMVLLAIGWLAGRRLKAEENSAREEALRDRLSGLSNRDGLGLAVDRFVAEARQSKRNVLLLYLDLDGFKEVNDSYGHGTGDQLIRAVAAGLKVLIPQGAVLARIGGDEFAIAFLSDGENAAALQLSEQILDFLVEPLEIGRRVVVVGASIGIAMSPAGAIDREELVRRSDLAMYKAKEAGRARMTLYDPSMDADREQRNALELDLRIAIESGDLTLAYQPLVDAGTHALTGVEALVRWNRPGHGPVSPELFIPIAETSGLIESLGLFVLRKACETAKQWPELNVSVNVSPGQFRNPAFTDYVRYVLKQTEIEASRITLEITEGYMIQNPQRTRQSIERLKGLGVKVALDDFGSGFSSIGYLRQFGFDRIKIDRSLVMGVNEDKRQREMLQATVALARSLDIPVTAEGIETEGQAVAMRLFGCDCLQGYLFGKPLTAERITEMLDELRTAEQSTRRRLGAA</sequence>
<dbReference type="PROSITE" id="PS50883">
    <property type="entry name" value="EAL"/>
    <property type="match status" value="1"/>
</dbReference>
<dbReference type="Pfam" id="PF00563">
    <property type="entry name" value="EAL"/>
    <property type="match status" value="1"/>
</dbReference>
<dbReference type="PANTHER" id="PTHR44757:SF2">
    <property type="entry name" value="BIOFILM ARCHITECTURE MAINTENANCE PROTEIN MBAA"/>
    <property type="match status" value="1"/>
</dbReference>
<dbReference type="RefSeq" id="WP_011426852.1">
    <property type="nucleotide sequence ID" value="NC_007761.1"/>
</dbReference>
<dbReference type="InterPro" id="IPR000160">
    <property type="entry name" value="GGDEF_dom"/>
</dbReference>
<dbReference type="NCBIfam" id="TIGR00254">
    <property type="entry name" value="GGDEF"/>
    <property type="match status" value="1"/>
</dbReference>
<keyword evidence="1" id="KW-0812">Transmembrane</keyword>
<dbReference type="PROSITE" id="PS50887">
    <property type="entry name" value="GGDEF"/>
    <property type="match status" value="1"/>
</dbReference>
<evidence type="ECO:0000313" key="4">
    <source>
        <dbReference type="EMBL" id="ABC92394.1"/>
    </source>
</evidence>
<dbReference type="KEGG" id="ret:RHE_CH03639"/>